<keyword evidence="2" id="KW-1185">Reference proteome</keyword>
<accession>A0A4S4A2Y9</accession>
<dbReference type="EMBL" id="SSNZ01000001">
    <property type="protein sequence ID" value="THF52777.1"/>
    <property type="molecule type" value="Genomic_DNA"/>
</dbReference>
<name>A0A4S4A2Y9_9FLAO</name>
<dbReference type="AlphaFoldDB" id="A0A4S4A2Y9"/>
<dbReference type="PROSITE" id="PS51257">
    <property type="entry name" value="PROKAR_LIPOPROTEIN"/>
    <property type="match status" value="1"/>
</dbReference>
<dbReference type="OrthoDB" id="9182809at2"/>
<evidence type="ECO:0000313" key="2">
    <source>
        <dbReference type="Proteomes" id="UP000307507"/>
    </source>
</evidence>
<organism evidence="1 2">
    <name type="scientific">Flavobacterium supellecticarium</name>
    <dbReference type="NCBI Taxonomy" id="2565924"/>
    <lineage>
        <taxon>Bacteria</taxon>
        <taxon>Pseudomonadati</taxon>
        <taxon>Bacteroidota</taxon>
        <taxon>Flavobacteriia</taxon>
        <taxon>Flavobacteriales</taxon>
        <taxon>Flavobacteriaceae</taxon>
        <taxon>Flavobacterium</taxon>
    </lineage>
</organism>
<dbReference type="RefSeq" id="WP_136401302.1">
    <property type="nucleotide sequence ID" value="NZ_SSNZ01000001.1"/>
</dbReference>
<reference evidence="1 2" key="1">
    <citation type="submission" date="2019-04" db="EMBL/GenBank/DDBJ databases">
        <title>Flavobacterium sp. nov. isolated from construction timber.</title>
        <authorList>
            <person name="Lin S.-Y."/>
            <person name="Chang C.-T."/>
            <person name="Young C.-C."/>
        </authorList>
    </citation>
    <scope>NUCLEOTIDE SEQUENCE [LARGE SCALE GENOMIC DNA]</scope>
    <source>
        <strain evidence="1 2">CC-CTC003</strain>
    </source>
</reference>
<proteinExistence type="predicted"/>
<dbReference type="Proteomes" id="UP000307507">
    <property type="component" value="Unassembled WGS sequence"/>
</dbReference>
<gene>
    <name evidence="1" type="ORF">E6C50_00770</name>
</gene>
<evidence type="ECO:0008006" key="3">
    <source>
        <dbReference type="Google" id="ProtNLM"/>
    </source>
</evidence>
<sequence>MSTKLVLPILFALLFVSCEVDPFEETSGKTFDVGSLSKRIFTNTHKEDGLHWVEAADGTIYWDEDATSQGTAKPGETYLGETYNGLSISKYKTHTVNGVGVEIKAGYSNNSKSDSEVRWIQTIRTNDPLGGATSPYNDPQPADDSKPFYWTDTELPNYKNKEGQNLIFYDRPTRRGSQNGIKWEGELSTVINNGNEYKPAVTIRYGFETKEGVAVPLPIEINSPSSFQDKTIADYNKTLP</sequence>
<comment type="caution">
    <text evidence="1">The sequence shown here is derived from an EMBL/GenBank/DDBJ whole genome shotgun (WGS) entry which is preliminary data.</text>
</comment>
<evidence type="ECO:0000313" key="1">
    <source>
        <dbReference type="EMBL" id="THF52777.1"/>
    </source>
</evidence>
<protein>
    <recommendedName>
        <fullName evidence="3">Lipoprotein</fullName>
    </recommendedName>
</protein>